<dbReference type="PANTHER" id="PTHR47472:SF1">
    <property type="entry name" value="DUF1446-DOMAIN-CONTAINING PROTEIN"/>
    <property type="match status" value="1"/>
</dbReference>
<dbReference type="RefSeq" id="WP_188565273.1">
    <property type="nucleotide sequence ID" value="NZ_BMED01000001.1"/>
</dbReference>
<evidence type="ECO:0000313" key="2">
    <source>
        <dbReference type="EMBL" id="GGC68859.1"/>
    </source>
</evidence>
<proteinExistence type="predicted"/>
<dbReference type="Proteomes" id="UP000637423">
    <property type="component" value="Unassembled WGS sequence"/>
</dbReference>
<reference evidence="2" key="2">
    <citation type="submission" date="2020-09" db="EMBL/GenBank/DDBJ databases">
        <authorList>
            <person name="Sun Q."/>
            <person name="Zhou Y."/>
        </authorList>
    </citation>
    <scope>NUCLEOTIDE SEQUENCE</scope>
    <source>
        <strain evidence="2">CGMCC 1.10998</strain>
    </source>
</reference>
<keyword evidence="3" id="KW-1185">Reference proteome</keyword>
<accession>A0A916UCR5</accession>
<gene>
    <name evidence="2" type="ORF">GCM10011396_14810</name>
</gene>
<evidence type="ECO:0000313" key="3">
    <source>
        <dbReference type="Proteomes" id="UP000637423"/>
    </source>
</evidence>
<sequence length="451" mass="47255">MKHIKIGAGAGYSGDRIEPAIELAEKGDIDYLIFECLAERTIAVAQQSKMKNPELGYDPLLEDRMHAVLRLCSEKGIRIITNMGAAHPLAAAAKVREIAAALGLTGLKVAAVGGDDVLQQVMQGDYLDDNGSPVSALGSKLLSANAYLGAQPLVDALAQGADVVITGRVADPALVLAPLIHEFGWAMDDWHRLGQGTLVGHLLECAGQITGGYFADPGFKDVANLARLGFPLAEVAEDGSAVITKVAGSGGLVSLATCKEQLLYEIHDPSAYMTPDVVADFSQVSMEQLGPDRVRVSGASGRARPDALKVSLGYVDSYIGEGQISYAGPGALTRAQLALDIVEQRLQLVGQRLGESLDELRSELIGVNAIHGRNLSDAAGAAEPYEVRLRVAGRSSTLQAARRVGNEVEALYTCGPAGGGGATKSAKDVVAVLSTYLPRGQVKPTIQILEA</sequence>
<dbReference type="InterPro" id="IPR010839">
    <property type="entry name" value="AtuA_N"/>
</dbReference>
<name>A0A916UCR5_9BURK</name>
<evidence type="ECO:0000259" key="1">
    <source>
        <dbReference type="Pfam" id="PF07287"/>
    </source>
</evidence>
<dbReference type="PANTHER" id="PTHR47472">
    <property type="entry name" value="PROPIONYL-COA CARBOXYLASE"/>
    <property type="match status" value="1"/>
</dbReference>
<dbReference type="EMBL" id="BMED01000001">
    <property type="protein sequence ID" value="GGC68859.1"/>
    <property type="molecule type" value="Genomic_DNA"/>
</dbReference>
<reference evidence="2" key="1">
    <citation type="journal article" date="2014" name="Int. J. Syst. Evol. Microbiol.">
        <title>Complete genome sequence of Corynebacterium casei LMG S-19264T (=DSM 44701T), isolated from a smear-ripened cheese.</title>
        <authorList>
            <consortium name="US DOE Joint Genome Institute (JGI-PGF)"/>
            <person name="Walter F."/>
            <person name="Albersmeier A."/>
            <person name="Kalinowski J."/>
            <person name="Ruckert C."/>
        </authorList>
    </citation>
    <scope>NUCLEOTIDE SEQUENCE</scope>
    <source>
        <strain evidence="2">CGMCC 1.10998</strain>
    </source>
</reference>
<dbReference type="AlphaFoldDB" id="A0A916UCR5"/>
<protein>
    <submittedName>
        <fullName evidence="2">ABC transporter substrate-binding protein</fullName>
    </submittedName>
</protein>
<feature type="domain" description="Acyclic terpene utilisation N-terminal" evidence="1">
    <location>
        <begin position="4"/>
        <end position="447"/>
    </location>
</feature>
<comment type="caution">
    <text evidence="2">The sequence shown here is derived from an EMBL/GenBank/DDBJ whole genome shotgun (WGS) entry which is preliminary data.</text>
</comment>
<dbReference type="Pfam" id="PF07287">
    <property type="entry name" value="AtuA"/>
    <property type="match status" value="1"/>
</dbReference>
<organism evidence="2 3">
    <name type="scientific">Undibacterium terreum</name>
    <dbReference type="NCBI Taxonomy" id="1224302"/>
    <lineage>
        <taxon>Bacteria</taxon>
        <taxon>Pseudomonadati</taxon>
        <taxon>Pseudomonadota</taxon>
        <taxon>Betaproteobacteria</taxon>
        <taxon>Burkholderiales</taxon>
        <taxon>Oxalobacteraceae</taxon>
        <taxon>Undibacterium</taxon>
    </lineage>
</organism>